<accession>A0A915M0A1</accession>
<dbReference type="WBParaSite" id="scaffold21145_cov231.g19644">
    <property type="protein sequence ID" value="scaffold21145_cov231.g19644"/>
    <property type="gene ID" value="scaffold21145_cov231.g19644"/>
</dbReference>
<dbReference type="AlphaFoldDB" id="A0A915M0A1"/>
<dbReference type="Proteomes" id="UP000887561">
    <property type="component" value="Unplaced"/>
</dbReference>
<keyword evidence="1" id="KW-1185">Reference proteome</keyword>
<protein>
    <submittedName>
        <fullName evidence="2">Uncharacterized protein</fullName>
    </submittedName>
</protein>
<evidence type="ECO:0000313" key="2">
    <source>
        <dbReference type="WBParaSite" id="scaffold21145_cov231.g19644"/>
    </source>
</evidence>
<sequence length="86" mass="10358">MILSYFYLWSPWGLAADRQFGLAEGSANSYIFVKYHKKWAELTYLEKKKFELETCKNDKDVKCIYRTHDYPLCSHDFKPYDKGMER</sequence>
<reference evidence="2" key="1">
    <citation type="submission" date="2022-11" db="UniProtKB">
        <authorList>
            <consortium name="WormBaseParasite"/>
        </authorList>
    </citation>
    <scope>IDENTIFICATION</scope>
</reference>
<proteinExistence type="predicted"/>
<organism evidence="1 2">
    <name type="scientific">Meloidogyne javanica</name>
    <name type="common">Root-knot nematode worm</name>
    <dbReference type="NCBI Taxonomy" id="6303"/>
    <lineage>
        <taxon>Eukaryota</taxon>
        <taxon>Metazoa</taxon>
        <taxon>Ecdysozoa</taxon>
        <taxon>Nematoda</taxon>
        <taxon>Chromadorea</taxon>
        <taxon>Rhabditida</taxon>
        <taxon>Tylenchina</taxon>
        <taxon>Tylenchomorpha</taxon>
        <taxon>Tylenchoidea</taxon>
        <taxon>Meloidogynidae</taxon>
        <taxon>Meloidogyninae</taxon>
        <taxon>Meloidogyne</taxon>
        <taxon>Meloidogyne incognita group</taxon>
    </lineage>
</organism>
<evidence type="ECO:0000313" key="1">
    <source>
        <dbReference type="Proteomes" id="UP000887561"/>
    </source>
</evidence>
<name>A0A915M0A1_MELJA</name>